<feature type="non-terminal residue" evidence="8">
    <location>
        <position position="1"/>
    </location>
</feature>
<keyword evidence="5" id="KW-0472">Membrane</keyword>
<dbReference type="GO" id="GO:0016020">
    <property type="term" value="C:membrane"/>
    <property type="evidence" value="ECO:0007669"/>
    <property type="project" value="InterPro"/>
</dbReference>
<comment type="similarity">
    <text evidence="2">Belongs to the methyl-accepting chemotaxis (MCP) protein family.</text>
</comment>
<feature type="region of interest" description="Disordered" evidence="4">
    <location>
        <begin position="144"/>
        <end position="168"/>
    </location>
</feature>
<evidence type="ECO:0000256" key="5">
    <source>
        <dbReference type="SAM" id="Phobius"/>
    </source>
</evidence>
<dbReference type="PROSITE" id="PS50111">
    <property type="entry name" value="CHEMOTAXIS_TRANSDUC_2"/>
    <property type="match status" value="1"/>
</dbReference>
<evidence type="ECO:0000259" key="7">
    <source>
        <dbReference type="PROSITE" id="PS50885"/>
    </source>
</evidence>
<keyword evidence="1 3" id="KW-0807">Transducer</keyword>
<dbReference type="InterPro" id="IPR004090">
    <property type="entry name" value="Chemotax_Me-accpt_rcpt"/>
</dbReference>
<dbReference type="SMART" id="SM00304">
    <property type="entry name" value="HAMP"/>
    <property type="match status" value="1"/>
</dbReference>
<dbReference type="InterPro" id="IPR003660">
    <property type="entry name" value="HAMP_dom"/>
</dbReference>
<organism evidence="8 9">
    <name type="scientific">Clostridium perfringens</name>
    <dbReference type="NCBI Taxonomy" id="1502"/>
    <lineage>
        <taxon>Bacteria</taxon>
        <taxon>Bacillati</taxon>
        <taxon>Bacillota</taxon>
        <taxon>Clostridia</taxon>
        <taxon>Eubacteriales</taxon>
        <taxon>Clostridiaceae</taxon>
        <taxon>Clostridium</taxon>
    </lineage>
</organism>
<dbReference type="InterPro" id="IPR004089">
    <property type="entry name" value="MCPsignal_dom"/>
</dbReference>
<evidence type="ECO:0000259" key="6">
    <source>
        <dbReference type="PROSITE" id="PS50111"/>
    </source>
</evidence>
<feature type="transmembrane region" description="Helical" evidence="5">
    <location>
        <begin position="6"/>
        <end position="23"/>
    </location>
</feature>
<feature type="domain" description="HAMP" evidence="7">
    <location>
        <begin position="25"/>
        <end position="77"/>
    </location>
</feature>
<dbReference type="PANTHER" id="PTHR32089">
    <property type="entry name" value="METHYL-ACCEPTING CHEMOTAXIS PROTEIN MCPB"/>
    <property type="match status" value="1"/>
</dbReference>
<keyword evidence="5" id="KW-1133">Transmembrane helix</keyword>
<gene>
    <name evidence="8" type="ORF">GNF83_14485</name>
</gene>
<protein>
    <submittedName>
        <fullName evidence="8">HAMP domain-containing protein</fullName>
    </submittedName>
</protein>
<dbReference type="Pfam" id="PF00672">
    <property type="entry name" value="HAMP"/>
    <property type="match status" value="1"/>
</dbReference>
<dbReference type="SUPFAM" id="SSF58104">
    <property type="entry name" value="Methyl-accepting chemotaxis protein (MCP) signaling domain"/>
    <property type="match status" value="1"/>
</dbReference>
<dbReference type="GO" id="GO:0007165">
    <property type="term" value="P:signal transduction"/>
    <property type="evidence" value="ECO:0007669"/>
    <property type="project" value="UniProtKB-KW"/>
</dbReference>
<feature type="non-terminal residue" evidence="8">
    <location>
        <position position="320"/>
    </location>
</feature>
<feature type="domain" description="Methyl-accepting transducer" evidence="6">
    <location>
        <begin position="96"/>
        <end position="320"/>
    </location>
</feature>
<evidence type="ECO:0000313" key="9">
    <source>
        <dbReference type="Proteomes" id="UP001288944"/>
    </source>
</evidence>
<dbReference type="EMBL" id="WNUR01000124">
    <property type="protein sequence ID" value="MDZ7542395.1"/>
    <property type="molecule type" value="Genomic_DNA"/>
</dbReference>
<dbReference type="CDD" id="cd06225">
    <property type="entry name" value="HAMP"/>
    <property type="match status" value="1"/>
</dbReference>
<evidence type="ECO:0000256" key="4">
    <source>
        <dbReference type="SAM" id="MobiDB-lite"/>
    </source>
</evidence>
<dbReference type="AlphaFoldDB" id="A0AAW9K626"/>
<comment type="caution">
    <text evidence="8">The sequence shown here is derived from an EMBL/GenBank/DDBJ whole genome shotgun (WGS) entry which is preliminary data.</text>
</comment>
<dbReference type="SMART" id="SM00283">
    <property type="entry name" value="MA"/>
    <property type="match status" value="1"/>
</dbReference>
<name>A0AAW9K626_CLOPF</name>
<evidence type="ECO:0000256" key="2">
    <source>
        <dbReference type="ARBA" id="ARBA00029447"/>
    </source>
</evidence>
<reference evidence="8" key="1">
    <citation type="submission" date="2019-11" db="EMBL/GenBank/DDBJ databases">
        <title>Characterization of Clostridium perfringens isolates from swine manure treated agricultural soils.</title>
        <authorList>
            <person name="Wushke S.T."/>
        </authorList>
    </citation>
    <scope>NUCLEOTIDE SEQUENCE</scope>
    <source>
        <strain evidence="8">X62</strain>
    </source>
</reference>
<dbReference type="Gene3D" id="1.10.287.950">
    <property type="entry name" value="Methyl-accepting chemotaxis protein"/>
    <property type="match status" value="1"/>
</dbReference>
<feature type="compositionally biased region" description="Basic and acidic residues" evidence="4">
    <location>
        <begin position="155"/>
        <end position="168"/>
    </location>
</feature>
<evidence type="ECO:0000313" key="8">
    <source>
        <dbReference type="EMBL" id="MDZ7542395.1"/>
    </source>
</evidence>
<dbReference type="PROSITE" id="PS50885">
    <property type="entry name" value="HAMP"/>
    <property type="match status" value="1"/>
</dbReference>
<feature type="compositionally biased region" description="Polar residues" evidence="4">
    <location>
        <begin position="144"/>
        <end position="154"/>
    </location>
</feature>
<keyword evidence="5" id="KW-0812">Transmembrane</keyword>
<dbReference type="Proteomes" id="UP001288944">
    <property type="component" value="Unassembled WGS sequence"/>
</dbReference>
<evidence type="ECO:0000256" key="1">
    <source>
        <dbReference type="ARBA" id="ARBA00023224"/>
    </source>
</evidence>
<dbReference type="GO" id="GO:0004888">
    <property type="term" value="F:transmembrane signaling receptor activity"/>
    <property type="evidence" value="ECO:0007669"/>
    <property type="project" value="InterPro"/>
</dbReference>
<dbReference type="GO" id="GO:0006935">
    <property type="term" value="P:chemotaxis"/>
    <property type="evidence" value="ECO:0007669"/>
    <property type="project" value="InterPro"/>
</dbReference>
<evidence type="ECO:0000256" key="3">
    <source>
        <dbReference type="PROSITE-ProRule" id="PRU00284"/>
    </source>
</evidence>
<dbReference type="Pfam" id="PF00015">
    <property type="entry name" value="MCPsignal"/>
    <property type="match status" value="1"/>
</dbReference>
<accession>A0AAW9K626</accession>
<sequence length="320" mass="34738">VVYTVIIYTVIVFVIIILMAYILSKNIINPLNIIKDLAQRLSNYDFSTPLTITRKDEFGQTGVALNAAQENVNNLIKMIMENSEDLSASSEELSATAEELLSKSETIDEAVNNIAAGMQESSATSEEISASVQEVDASINVLSSTAMEGSNNANKSKERASEVKDNSEKAIEETRRIYAEKQTNMEKAIEDGKIVDTIKVMADTIGSIAEQTNLLALNAAIEAARAGEQGKGFAVVAEEVRKLAEGSKESALSIQETISKVQAAFKSSIDTGKDILDFINTNVNNQIENYKETGNQYYSDSDLVSKMSDEIASMSEEVTA</sequence>
<dbReference type="PRINTS" id="PR00260">
    <property type="entry name" value="CHEMTRNSDUCR"/>
</dbReference>
<dbReference type="PANTHER" id="PTHR32089:SF112">
    <property type="entry name" value="LYSOZYME-LIKE PROTEIN-RELATED"/>
    <property type="match status" value="1"/>
</dbReference>
<proteinExistence type="inferred from homology"/>